<evidence type="ECO:0000256" key="10">
    <source>
        <dbReference type="ARBA" id="ARBA00022989"/>
    </source>
</evidence>
<dbReference type="PRINTS" id="PR00344">
    <property type="entry name" value="BCTRLSENSOR"/>
</dbReference>
<evidence type="ECO:0000256" key="12">
    <source>
        <dbReference type="ARBA" id="ARBA00023136"/>
    </source>
</evidence>
<evidence type="ECO:0000259" key="13">
    <source>
        <dbReference type="PROSITE" id="PS50109"/>
    </source>
</evidence>
<dbReference type="InterPro" id="IPR003661">
    <property type="entry name" value="HisK_dim/P_dom"/>
</dbReference>
<evidence type="ECO:0000256" key="5">
    <source>
        <dbReference type="ARBA" id="ARBA00022679"/>
    </source>
</evidence>
<dbReference type="Pfam" id="PF00512">
    <property type="entry name" value="HisKA"/>
    <property type="match status" value="1"/>
</dbReference>
<dbReference type="SUPFAM" id="SSF55785">
    <property type="entry name" value="PYP-like sensor domain (PAS domain)"/>
    <property type="match status" value="3"/>
</dbReference>
<comment type="catalytic activity">
    <reaction evidence="1">
        <text>ATP + protein L-histidine = ADP + protein N-phospho-L-histidine.</text>
        <dbReference type="EC" id="2.7.13.3"/>
    </reaction>
</comment>
<reference evidence="15 16" key="1">
    <citation type="submission" date="2018-08" db="EMBL/GenBank/DDBJ databases">
        <title>A genome reference for cultivated species of the human gut microbiota.</title>
        <authorList>
            <person name="Zou Y."/>
            <person name="Xue W."/>
            <person name="Luo G."/>
        </authorList>
    </citation>
    <scope>NUCLEOTIDE SEQUENCE [LARGE SCALE GENOMIC DNA]</scope>
    <source>
        <strain evidence="15 16">AF39-6AC</strain>
    </source>
</reference>
<dbReference type="Gene3D" id="1.10.287.130">
    <property type="match status" value="1"/>
</dbReference>
<dbReference type="InterPro" id="IPR000014">
    <property type="entry name" value="PAS"/>
</dbReference>
<comment type="caution">
    <text evidence="15">The sequence shown here is derived from an EMBL/GenBank/DDBJ whole genome shotgun (WGS) entry which is preliminary data.</text>
</comment>
<dbReference type="SMART" id="SM00388">
    <property type="entry name" value="HisKA"/>
    <property type="match status" value="1"/>
</dbReference>
<dbReference type="Pfam" id="PF02518">
    <property type="entry name" value="HATPase_c"/>
    <property type="match status" value="1"/>
</dbReference>
<comment type="subcellular location">
    <subcellularLocation>
        <location evidence="2">Membrane</location>
    </subcellularLocation>
</comment>
<feature type="domain" description="PAC" evidence="14">
    <location>
        <begin position="644"/>
        <end position="699"/>
    </location>
</feature>
<evidence type="ECO:0000256" key="9">
    <source>
        <dbReference type="ARBA" id="ARBA00022840"/>
    </source>
</evidence>
<feature type="domain" description="Histidine kinase" evidence="13">
    <location>
        <begin position="717"/>
        <end position="927"/>
    </location>
</feature>
<proteinExistence type="predicted"/>
<dbReference type="GO" id="GO:0016020">
    <property type="term" value="C:membrane"/>
    <property type="evidence" value="ECO:0007669"/>
    <property type="project" value="UniProtKB-SubCell"/>
</dbReference>
<keyword evidence="10" id="KW-1133">Transmembrane helix</keyword>
<gene>
    <name evidence="15" type="ORF">DW042_11520</name>
</gene>
<dbReference type="EMBL" id="QROC01000013">
    <property type="protein sequence ID" value="RHK96453.1"/>
    <property type="molecule type" value="Genomic_DNA"/>
</dbReference>
<dbReference type="InterPro" id="IPR003018">
    <property type="entry name" value="GAF"/>
</dbReference>
<dbReference type="InterPro" id="IPR035965">
    <property type="entry name" value="PAS-like_dom_sf"/>
</dbReference>
<evidence type="ECO:0000256" key="7">
    <source>
        <dbReference type="ARBA" id="ARBA00022741"/>
    </source>
</evidence>
<dbReference type="InterPro" id="IPR000700">
    <property type="entry name" value="PAS-assoc_C"/>
</dbReference>
<dbReference type="FunFam" id="1.10.287.130:FF:000004">
    <property type="entry name" value="Ethylene receptor 1"/>
    <property type="match status" value="1"/>
</dbReference>
<evidence type="ECO:0000313" key="16">
    <source>
        <dbReference type="Proteomes" id="UP000284417"/>
    </source>
</evidence>
<dbReference type="GO" id="GO:0005524">
    <property type="term" value="F:ATP binding"/>
    <property type="evidence" value="ECO:0007669"/>
    <property type="project" value="UniProtKB-KW"/>
</dbReference>
<dbReference type="Pfam" id="PF13185">
    <property type="entry name" value="GAF_2"/>
    <property type="match status" value="1"/>
</dbReference>
<dbReference type="EC" id="2.7.13.3" evidence="3"/>
<dbReference type="InterPro" id="IPR013655">
    <property type="entry name" value="PAS_fold_3"/>
</dbReference>
<evidence type="ECO:0000256" key="2">
    <source>
        <dbReference type="ARBA" id="ARBA00004370"/>
    </source>
</evidence>
<keyword evidence="11" id="KW-0902">Two-component regulatory system</keyword>
<dbReference type="InterPro" id="IPR050736">
    <property type="entry name" value="Sensor_HK_Regulatory"/>
</dbReference>
<dbReference type="SUPFAM" id="SSF55874">
    <property type="entry name" value="ATPase domain of HSP90 chaperone/DNA topoisomerase II/histidine kinase"/>
    <property type="match status" value="1"/>
</dbReference>
<evidence type="ECO:0000313" key="15">
    <source>
        <dbReference type="EMBL" id="RHK96453.1"/>
    </source>
</evidence>
<evidence type="ECO:0000256" key="8">
    <source>
        <dbReference type="ARBA" id="ARBA00022777"/>
    </source>
</evidence>
<dbReference type="CDD" id="cd16922">
    <property type="entry name" value="HATPase_EvgS-ArcB-TorS-like"/>
    <property type="match status" value="1"/>
</dbReference>
<dbReference type="CDD" id="cd00082">
    <property type="entry name" value="HisKA"/>
    <property type="match status" value="1"/>
</dbReference>
<dbReference type="Gene3D" id="3.30.565.10">
    <property type="entry name" value="Histidine kinase-like ATPase, C-terminal domain"/>
    <property type="match status" value="1"/>
</dbReference>
<dbReference type="InterPro" id="IPR004358">
    <property type="entry name" value="Sig_transdc_His_kin-like_C"/>
</dbReference>
<evidence type="ECO:0000256" key="6">
    <source>
        <dbReference type="ARBA" id="ARBA00022692"/>
    </source>
</evidence>
<evidence type="ECO:0000256" key="3">
    <source>
        <dbReference type="ARBA" id="ARBA00012438"/>
    </source>
</evidence>
<accession>A0A415HRI5</accession>
<evidence type="ECO:0000256" key="1">
    <source>
        <dbReference type="ARBA" id="ARBA00000085"/>
    </source>
</evidence>
<keyword evidence="5" id="KW-0808">Transferase</keyword>
<dbReference type="InterPro" id="IPR036890">
    <property type="entry name" value="HATPase_C_sf"/>
</dbReference>
<dbReference type="Proteomes" id="UP000284417">
    <property type="component" value="Unassembled WGS sequence"/>
</dbReference>
<dbReference type="PROSITE" id="PS50109">
    <property type="entry name" value="HIS_KIN"/>
    <property type="match status" value="1"/>
</dbReference>
<dbReference type="InterPro" id="IPR029016">
    <property type="entry name" value="GAF-like_dom_sf"/>
</dbReference>
<keyword evidence="12" id="KW-0472">Membrane</keyword>
<dbReference type="PROSITE" id="PS50113">
    <property type="entry name" value="PAC"/>
    <property type="match status" value="1"/>
</dbReference>
<evidence type="ECO:0000259" key="14">
    <source>
        <dbReference type="PROSITE" id="PS50113"/>
    </source>
</evidence>
<dbReference type="InterPro" id="IPR003594">
    <property type="entry name" value="HATPase_dom"/>
</dbReference>
<dbReference type="RefSeq" id="WP_118407832.1">
    <property type="nucleotide sequence ID" value="NZ_AP031409.1"/>
</dbReference>
<keyword evidence="4" id="KW-0597">Phosphoprotein</keyword>
<dbReference type="InterPro" id="IPR005467">
    <property type="entry name" value="His_kinase_dom"/>
</dbReference>
<dbReference type="SMART" id="SM00091">
    <property type="entry name" value="PAS"/>
    <property type="match status" value="2"/>
</dbReference>
<dbReference type="Pfam" id="PF08447">
    <property type="entry name" value="PAS_3"/>
    <property type="match status" value="1"/>
</dbReference>
<dbReference type="Gene3D" id="3.30.450.20">
    <property type="entry name" value="PAS domain"/>
    <property type="match status" value="3"/>
</dbReference>
<dbReference type="SUPFAM" id="SSF55781">
    <property type="entry name" value="GAF domain-like"/>
    <property type="match status" value="1"/>
</dbReference>
<keyword evidence="9" id="KW-0067">ATP-binding</keyword>
<evidence type="ECO:0000256" key="11">
    <source>
        <dbReference type="ARBA" id="ARBA00023012"/>
    </source>
</evidence>
<dbReference type="SUPFAM" id="SSF47384">
    <property type="entry name" value="Homodimeric domain of signal transducing histidine kinase"/>
    <property type="match status" value="1"/>
</dbReference>
<protein>
    <recommendedName>
        <fullName evidence="3">histidine kinase</fullName>
        <ecNumber evidence="3">2.7.13.3</ecNumber>
    </recommendedName>
</protein>
<dbReference type="PANTHER" id="PTHR43711:SF31">
    <property type="entry name" value="HISTIDINE KINASE"/>
    <property type="match status" value="1"/>
</dbReference>
<dbReference type="FunFam" id="3.30.565.10:FF:000006">
    <property type="entry name" value="Sensor histidine kinase WalK"/>
    <property type="match status" value="1"/>
</dbReference>
<sequence>MQTDNERYKKMASLAQIGWWEADLTTGYYLCSDYLCDLLGLEGDTISSADFLNLVREDYRKQIAREFRANTSIHKDFYEQTFPIHSKYGEVWLHTRLAFREKGTGAGGGDKSFGVIQRVEAPKEEDQRDALRRVNDLLCRQNFVSQSLLRFLRDEAVESCIADILRDILNLYNGKGRVYIFEYDENYAHHSCIYEVVSEGVSAEIDNLQDMPANESKWWSEQILSGKPIILNTLEQLLEEAPDEYQILVVQGIKSLMVTPLMTGDRVWGYMGIDLVETYHDWSNEDFQWFSSLGNIINICIELRKTKDKVVREQTFLNNLFHFMPMGYIRMSIIRDENNKPCDYRVTDANEVSSTFFGHPLDSYIGSLASEKHPDYLQKLNFLEEILDSNSYREKDEYFPRTERYTHWVIYSPGKDEIVGLFLDSTGSVQANRALDRSEKLFQNIFANIPAGVEIYDKDGYLIDLNNKDLEIFGVVNKSDVIGVNFFDNPNVPQGIRDRVRNEDLVDFRLNYSFEQAGGYYETSRCNVIELYAKVSKLYDNEGNFNGYILINIDNTEQIDAMNRIRDFENFFLMISDYAKVGYAKLNLLNRKGYAIKQWYKNLGEEEDALLDEVVGVYTHMHPEDRKRFLDFYDEVRDGKRRHFQGEMRIRRPGTKNEWNWVSSNVMVTNYKPEENEIEIIGINYDITELKETEAELIQARDKAEMMDRLKSAFLANMSHEIRTPLNAIVGFSDLLVETEELEERQEYIKIVRENNDLLLQLISDILDLSKIEAGTFEFTNGDVDVYLLCEDIVRSMRMKAKEEVELVLDNHLPVCHVISDRNRIHQVISNFVNNAMKFTSEGSIHVGYKLKDGELEFYVEDTGIGIEKEQLPHIFERFVKLNTFVHGTGLGLSICQSIVEQLGGRIGVDSEKGKGSRFWFTIPGVIVTEEMNCAR</sequence>
<evidence type="ECO:0000256" key="4">
    <source>
        <dbReference type="ARBA" id="ARBA00022553"/>
    </source>
</evidence>
<keyword evidence="8" id="KW-0418">Kinase</keyword>
<dbReference type="AlphaFoldDB" id="A0A415HRI5"/>
<keyword evidence="6" id="KW-0812">Transmembrane</keyword>
<organism evidence="15 16">
    <name type="scientific">Bacteroides xylanisolvens</name>
    <dbReference type="NCBI Taxonomy" id="371601"/>
    <lineage>
        <taxon>Bacteria</taxon>
        <taxon>Pseudomonadati</taxon>
        <taxon>Bacteroidota</taxon>
        <taxon>Bacteroidia</taxon>
        <taxon>Bacteroidales</taxon>
        <taxon>Bacteroidaceae</taxon>
        <taxon>Bacteroides</taxon>
    </lineage>
</organism>
<dbReference type="SMART" id="SM00387">
    <property type="entry name" value="HATPase_c"/>
    <property type="match status" value="1"/>
</dbReference>
<name>A0A415HRI5_9BACE</name>
<dbReference type="PANTHER" id="PTHR43711">
    <property type="entry name" value="TWO-COMPONENT HISTIDINE KINASE"/>
    <property type="match status" value="1"/>
</dbReference>
<dbReference type="InterPro" id="IPR036097">
    <property type="entry name" value="HisK_dim/P_sf"/>
</dbReference>
<keyword evidence="7" id="KW-0547">Nucleotide-binding</keyword>
<dbReference type="Gene3D" id="3.30.450.40">
    <property type="match status" value="1"/>
</dbReference>
<dbReference type="GO" id="GO:0000155">
    <property type="term" value="F:phosphorelay sensor kinase activity"/>
    <property type="evidence" value="ECO:0007669"/>
    <property type="project" value="InterPro"/>
</dbReference>